<dbReference type="SUPFAM" id="SSF48371">
    <property type="entry name" value="ARM repeat"/>
    <property type="match status" value="1"/>
</dbReference>
<proteinExistence type="predicted"/>
<dbReference type="AlphaFoldDB" id="A0A2G8SCY5"/>
<reference evidence="2 3" key="1">
    <citation type="journal article" date="2015" name="Sci. Rep.">
        <title>Chromosome-level genome map provides insights into diverse defense mechanisms in the medicinal fungus Ganoderma sinense.</title>
        <authorList>
            <person name="Zhu Y."/>
            <person name="Xu J."/>
            <person name="Sun C."/>
            <person name="Zhou S."/>
            <person name="Xu H."/>
            <person name="Nelson D.R."/>
            <person name="Qian J."/>
            <person name="Song J."/>
            <person name="Luo H."/>
            <person name="Xiang L."/>
            <person name="Li Y."/>
            <person name="Xu Z."/>
            <person name="Ji A."/>
            <person name="Wang L."/>
            <person name="Lu S."/>
            <person name="Hayward A."/>
            <person name="Sun W."/>
            <person name="Li X."/>
            <person name="Schwartz D.C."/>
            <person name="Wang Y."/>
            <person name="Chen S."/>
        </authorList>
    </citation>
    <scope>NUCLEOTIDE SEQUENCE [LARGE SCALE GENOMIC DNA]</scope>
    <source>
        <strain evidence="2 3">ZZ0214-1</strain>
    </source>
</reference>
<sequence length="405" mass="45918">MPLSETQVIELHELLSAARLLRTLKLGQIVTDPFVKDASSLSTRTLRQLEELQMYVDHPGFTAYVSSQWELPVLTSFTMVYCEALPETLLKQHGRNLTYLHIFPKKKDRVYDYSWVACSVDSLDVLSEWCPVLDHFVFPSTRPNYHADTILSRIRSSSLRYLDIWCHDCLATRELVEVEADDAVELGHLPSLVRLRRLRKVPRIDLPLICHPSLVTGDDFRLYHLPGLFVVQTSWCVVPDSGLQGDLPWFVHLPPEEDDSKTFIQESESGEEDEDGEGDGDEEDEEDNDSESDDDSDDEDEDEEDEASDNEIESDSSSGTEDSEAQISDWELDIPALKEARLKEAFDRDTILGMFAASQERNVDQRSDGSEEPEGEGVGREDAESRMSVSPPVREEGPSWLPIPR</sequence>
<dbReference type="InterPro" id="IPR016024">
    <property type="entry name" value="ARM-type_fold"/>
</dbReference>
<keyword evidence="3" id="KW-1185">Reference proteome</keyword>
<evidence type="ECO:0000313" key="3">
    <source>
        <dbReference type="Proteomes" id="UP000230002"/>
    </source>
</evidence>
<gene>
    <name evidence="2" type="ORF">GSI_06299</name>
</gene>
<dbReference type="OrthoDB" id="3060996at2759"/>
<comment type="caution">
    <text evidence="2">The sequence shown here is derived from an EMBL/GenBank/DDBJ whole genome shotgun (WGS) entry which is preliminary data.</text>
</comment>
<feature type="region of interest" description="Disordered" evidence="1">
    <location>
        <begin position="262"/>
        <end position="331"/>
    </location>
</feature>
<dbReference type="Proteomes" id="UP000230002">
    <property type="component" value="Unassembled WGS sequence"/>
</dbReference>
<dbReference type="EMBL" id="AYKW01000012">
    <property type="protein sequence ID" value="PIL31597.1"/>
    <property type="molecule type" value="Genomic_DNA"/>
</dbReference>
<name>A0A2G8SCY5_9APHY</name>
<evidence type="ECO:0000256" key="1">
    <source>
        <dbReference type="SAM" id="MobiDB-lite"/>
    </source>
</evidence>
<protein>
    <submittedName>
        <fullName evidence="2">Uncharacterized protein</fullName>
    </submittedName>
</protein>
<feature type="region of interest" description="Disordered" evidence="1">
    <location>
        <begin position="355"/>
        <end position="405"/>
    </location>
</feature>
<accession>A0A2G8SCY5</accession>
<evidence type="ECO:0000313" key="2">
    <source>
        <dbReference type="EMBL" id="PIL31597.1"/>
    </source>
</evidence>
<feature type="compositionally biased region" description="Acidic residues" evidence="1">
    <location>
        <begin position="268"/>
        <end position="314"/>
    </location>
</feature>
<organism evidence="2 3">
    <name type="scientific">Ganoderma sinense ZZ0214-1</name>
    <dbReference type="NCBI Taxonomy" id="1077348"/>
    <lineage>
        <taxon>Eukaryota</taxon>
        <taxon>Fungi</taxon>
        <taxon>Dikarya</taxon>
        <taxon>Basidiomycota</taxon>
        <taxon>Agaricomycotina</taxon>
        <taxon>Agaricomycetes</taxon>
        <taxon>Polyporales</taxon>
        <taxon>Polyporaceae</taxon>
        <taxon>Ganoderma</taxon>
    </lineage>
</organism>